<comment type="caution">
    <text evidence="6">The sequence shown here is derived from an EMBL/GenBank/DDBJ whole genome shotgun (WGS) entry which is preliminary data.</text>
</comment>
<dbReference type="EMBL" id="JAVHJO010000006">
    <property type="protein sequence ID" value="KAK6539676.1"/>
    <property type="molecule type" value="Genomic_DNA"/>
</dbReference>
<evidence type="ECO:0000256" key="1">
    <source>
        <dbReference type="ARBA" id="ARBA00022737"/>
    </source>
</evidence>
<feature type="region of interest" description="Disordered" evidence="5">
    <location>
        <begin position="1796"/>
        <end position="1822"/>
    </location>
</feature>
<evidence type="ECO:0000256" key="4">
    <source>
        <dbReference type="SAM" id="Coils"/>
    </source>
</evidence>
<gene>
    <name evidence="6" type="ORF">TWF694_009881</name>
</gene>
<dbReference type="SUPFAM" id="SSF48403">
    <property type="entry name" value="Ankyrin repeat"/>
    <property type="match status" value="5"/>
</dbReference>
<feature type="compositionally biased region" description="Polar residues" evidence="5">
    <location>
        <begin position="42"/>
        <end position="71"/>
    </location>
</feature>
<feature type="region of interest" description="Disordered" evidence="5">
    <location>
        <begin position="1"/>
        <end position="119"/>
    </location>
</feature>
<reference evidence="6 7" key="1">
    <citation type="submission" date="2019-10" db="EMBL/GenBank/DDBJ databases">
        <authorList>
            <person name="Palmer J.M."/>
        </authorList>
    </citation>
    <scope>NUCLEOTIDE SEQUENCE [LARGE SCALE GENOMIC DNA]</scope>
    <source>
        <strain evidence="6 7">TWF694</strain>
    </source>
</reference>
<keyword evidence="2 3" id="KW-0040">ANK repeat</keyword>
<sequence length="1822" mass="200714">MSGTPHRQFSFQGDYPSPSSPNARRHSAFNWGQQRRPVNAASPAQPQLNQHPHQRNFSLPGQSLTQQYSHSSMDHSSLHTSPTHSTVSPARSTISPARTPISPASPSTSINPFQNDSPIPTTMASPPIKTFDNNQLARLASLATRSGFTKVVLEPLLQTPPRPTFSDPGTALAVREKLMAIRRTQPDYKPPSNSSAGFLRKKTVKAGPRDEAQSTTFKFKELSYLLGQEILQPGAGPGSDLECAATVETLLNMGADVNIYKHAKDSLVSRMHIGKSDANVEIPATYIQDAAQSGKVNVVWALAARGAKQTSLNEAYHLAMINGDTDVIRVLLEHGADPNAFPDDFESMVLAGRIDIIRLVLRSATPIFKEYLTRPLRSTVESAFVDITELLVAHGANLEYNNAEALVVVVQAGRWDILLRMILNQSSPPHEISQAYLIPFVNTVLGAGHDPALRLILVEILLCAGARGDDLARAFVQAVMEQDKNLMNLLLEFDVDVNYDRAAALRHVVSSGQIDLLNMLLASPPRPEYLDLAFGEIPFATQSEEEVKTLASLLLNVGASGDNVAKLLVQAVRAGYNNLLQMLVDNGASIEYNNAEALVHAITSVNTQKVTTLLKASIDPEHATIAFAAIDMFLEEPTLHELMSLLLARGATGDPVNQALLNAVRNKQWTVINLLLSNGANVGFANSASLVHAVTQSDEAMLDTLLRNPISPDSANVAFDTLRMDTKNLYPIAQKLIAAGAMGASLSKLLVSAVGAQNITVADLLLSSGASVTFDNGASLKRAVETGEEQLVKMVISKCSNPNAMEAIKAAFPLVDRLGDNARGTIMALFLQHGLRGDLISQALIKEVKKTLRNHTIIEMLLKKGDADLSADEGVALKTAVISGDVKLVKILLESRPDIDIVSSAVPSAMSIQEPAIRFDILEMLLISGAEGDEVSMALVKTIKQFPEALGQIDLLLNNGANVDFGNGEAVKAAFVSRELTILKKVVSYGPSQSNLGAIFQMAWDHRDAEWQYRVIEVLLQANLKGAIVDDALIKLTQQQSSDIRVFSLLLKHGASVNHASGAAVMYSVRNGTIDKLHLLLHQGPNQDVLRDALQVALEHRDMTIKREMVEAILQKRPEQENVDDALIRALEDSPPSKRLITLLLDSGASVLHDDGKAIRLAALGSHHQILSMLLMSQPPGTSDLSAFTTLVFDDAMNAGVWKTEDGLSTMKVLLAHGASGMCVDKAFAIAAESYEKFPTAKPLVEALLQSPNANVNREDGLCLQIASKKANVELVRLLLQGNPSKRTLSMAFPHIISSGTDDETVMTLARLFLMEGLDTDLNFQHPSFGPVLFGALTKYPHFVDFYKFLIDSGANLEAQVRVAFMSVSESVTPLLWAILQPPGEVETRVIETLIDAGANVNFKTEYSYTTPLMVAVQRRRRDVIFELMKAGASVTTEDQKGQTALFKACQEGTYDIVELLLARNKSRNDGSLHEAASFCHPDIVRLLIRDGHHDPDFPSSRHAGRSALANLALAADPVAKKETLKETVEALLDNGADPSLRTDNKSPLIFGLDNANPIEMTRLLLNSGLYKTINSEFNLYRDESNVVFSPTMYVKKGLCQNKSPQVMEDLFLLLKSFRAEDRYYVDDPKMPQPLGYTGIPKYLAQIEEERQVVQRKIEQEKQLRQARMRMEKEEANERERIRNAEYQAELIRQADRKTREEKVRAEQMAHEQMVAEQRQRLEDVERNRQVSHMQRMHLEEQQHKSMMNKEELRMIEFKVAAERKRQLEVEEASKREHQRQIAYLKQWKGNLETQRQLTDHAGAGPAQRQLMWPYTKDDIPD</sequence>
<feature type="coiled-coil region" evidence="4">
    <location>
        <begin position="1644"/>
        <end position="1728"/>
    </location>
</feature>
<evidence type="ECO:0000313" key="7">
    <source>
        <dbReference type="Proteomes" id="UP001365542"/>
    </source>
</evidence>
<organism evidence="6 7">
    <name type="scientific">Orbilia ellipsospora</name>
    <dbReference type="NCBI Taxonomy" id="2528407"/>
    <lineage>
        <taxon>Eukaryota</taxon>
        <taxon>Fungi</taxon>
        <taxon>Dikarya</taxon>
        <taxon>Ascomycota</taxon>
        <taxon>Pezizomycotina</taxon>
        <taxon>Orbiliomycetes</taxon>
        <taxon>Orbiliales</taxon>
        <taxon>Orbiliaceae</taxon>
        <taxon>Orbilia</taxon>
    </lineage>
</organism>
<proteinExistence type="predicted"/>
<keyword evidence="4" id="KW-0175">Coiled coil</keyword>
<feature type="repeat" description="ANK" evidence="3">
    <location>
        <begin position="1370"/>
        <end position="1406"/>
    </location>
</feature>
<accession>A0AAV9XDK2</accession>
<evidence type="ECO:0000313" key="6">
    <source>
        <dbReference type="EMBL" id="KAK6539676.1"/>
    </source>
</evidence>
<dbReference type="PANTHER" id="PTHR24189:SF50">
    <property type="entry name" value="ANKYRIN REPEAT AND SOCS BOX PROTEIN 2"/>
    <property type="match status" value="1"/>
</dbReference>
<dbReference type="Proteomes" id="UP001365542">
    <property type="component" value="Unassembled WGS sequence"/>
</dbReference>
<dbReference type="PROSITE" id="PS50088">
    <property type="entry name" value="ANK_REPEAT"/>
    <property type="match status" value="3"/>
</dbReference>
<evidence type="ECO:0000256" key="2">
    <source>
        <dbReference type="ARBA" id="ARBA00023043"/>
    </source>
</evidence>
<feature type="repeat" description="ANK" evidence="3">
    <location>
        <begin position="1408"/>
        <end position="1440"/>
    </location>
</feature>
<dbReference type="InterPro" id="IPR036770">
    <property type="entry name" value="Ankyrin_rpt-contain_sf"/>
</dbReference>
<dbReference type="Pfam" id="PF12796">
    <property type="entry name" value="Ank_2"/>
    <property type="match status" value="1"/>
</dbReference>
<evidence type="ECO:0000256" key="3">
    <source>
        <dbReference type="PROSITE-ProRule" id="PRU00023"/>
    </source>
</evidence>
<dbReference type="InterPro" id="IPR002110">
    <property type="entry name" value="Ankyrin_rpt"/>
</dbReference>
<feature type="repeat" description="ANK" evidence="3">
    <location>
        <begin position="311"/>
        <end position="343"/>
    </location>
</feature>
<keyword evidence="7" id="KW-1185">Reference proteome</keyword>
<dbReference type="Gene3D" id="1.25.40.20">
    <property type="entry name" value="Ankyrin repeat-containing domain"/>
    <property type="match status" value="5"/>
</dbReference>
<evidence type="ECO:0000256" key="5">
    <source>
        <dbReference type="SAM" id="MobiDB-lite"/>
    </source>
</evidence>
<protein>
    <recommendedName>
        <fullName evidence="8">Ankyrin repeat containing protein</fullName>
    </recommendedName>
</protein>
<dbReference type="InterPro" id="IPR050745">
    <property type="entry name" value="Multifunctional_regulatory"/>
</dbReference>
<dbReference type="PROSITE" id="PS50297">
    <property type="entry name" value="ANK_REP_REGION"/>
    <property type="match status" value="1"/>
</dbReference>
<dbReference type="PANTHER" id="PTHR24189">
    <property type="entry name" value="MYOTROPHIN"/>
    <property type="match status" value="1"/>
</dbReference>
<evidence type="ECO:0008006" key="8">
    <source>
        <dbReference type="Google" id="ProtNLM"/>
    </source>
</evidence>
<feature type="compositionally biased region" description="Polar residues" evidence="5">
    <location>
        <begin position="1"/>
        <end position="11"/>
    </location>
</feature>
<name>A0AAV9XDK2_9PEZI</name>
<feature type="compositionally biased region" description="Low complexity" evidence="5">
    <location>
        <begin position="78"/>
        <end position="112"/>
    </location>
</feature>
<dbReference type="SMART" id="SM00248">
    <property type="entry name" value="ANK"/>
    <property type="match status" value="18"/>
</dbReference>
<keyword evidence="1" id="KW-0677">Repeat</keyword>
<dbReference type="Pfam" id="PF00023">
    <property type="entry name" value="Ank"/>
    <property type="match status" value="1"/>
</dbReference>